<reference evidence="4 5" key="1">
    <citation type="submission" date="2016-10" db="EMBL/GenBank/DDBJ databases">
        <authorList>
            <person name="de Groot N.N."/>
        </authorList>
    </citation>
    <scope>NUCLEOTIDE SEQUENCE [LARGE SCALE GENOMIC DNA]</scope>
    <source>
        <strain evidence="4 5">DSM 21668</strain>
    </source>
</reference>
<feature type="domain" description="Response regulatory" evidence="2">
    <location>
        <begin position="3"/>
        <end position="116"/>
    </location>
</feature>
<feature type="domain" description="HTH LytTR-type" evidence="3">
    <location>
        <begin position="145"/>
        <end position="247"/>
    </location>
</feature>
<dbReference type="SMART" id="SM00448">
    <property type="entry name" value="REC"/>
    <property type="match status" value="1"/>
</dbReference>
<sequence length="248" mass="28674">MLTTLIIDDEIRGRNLLRELVNRYCPEIELLGMASSALEGIEMIRKYKPNFIFLDIKMPGMTGFEMIEALDDIDFDIVFVTAYNEFAVKAYKYSAFDYLLKPVDPDELKATMHRLQSKRQSQTLSARLNLLMKTLEEPKKLPSKITISAADGITILNIEEIIYLEADGPYTTFFLQDGTKIISSHNLKEYEELLTDHGFFRSHHSFLLNMNHIKKYIKSDGYVLMSNGRHAEVSKRKKDEFMTRLGQI</sequence>
<dbReference type="InterPro" id="IPR046947">
    <property type="entry name" value="LytR-like"/>
</dbReference>
<name>A0A1G9W798_9BACT</name>
<dbReference type="Proteomes" id="UP000198901">
    <property type="component" value="Unassembled WGS sequence"/>
</dbReference>
<evidence type="ECO:0000259" key="3">
    <source>
        <dbReference type="PROSITE" id="PS50930"/>
    </source>
</evidence>
<evidence type="ECO:0000259" key="2">
    <source>
        <dbReference type="PROSITE" id="PS50110"/>
    </source>
</evidence>
<dbReference type="InterPro" id="IPR011006">
    <property type="entry name" value="CheY-like_superfamily"/>
</dbReference>
<dbReference type="PANTHER" id="PTHR37299:SF1">
    <property type="entry name" value="STAGE 0 SPORULATION PROTEIN A HOMOLOG"/>
    <property type="match status" value="1"/>
</dbReference>
<dbReference type="RefSeq" id="WP_093207690.1">
    <property type="nucleotide sequence ID" value="NZ_FNGS01000009.1"/>
</dbReference>
<dbReference type="PROSITE" id="PS50930">
    <property type="entry name" value="HTH_LYTTR"/>
    <property type="match status" value="1"/>
</dbReference>
<dbReference type="STRING" id="563176.SAMN04488090_4262"/>
<evidence type="ECO:0000256" key="1">
    <source>
        <dbReference type="PROSITE-ProRule" id="PRU00169"/>
    </source>
</evidence>
<dbReference type="GO" id="GO:0003677">
    <property type="term" value="F:DNA binding"/>
    <property type="evidence" value="ECO:0007669"/>
    <property type="project" value="InterPro"/>
</dbReference>
<dbReference type="OrthoDB" id="1646880at2"/>
<organism evidence="4 5">
    <name type="scientific">Siphonobacter aquaeclarae</name>
    <dbReference type="NCBI Taxonomy" id="563176"/>
    <lineage>
        <taxon>Bacteria</taxon>
        <taxon>Pseudomonadati</taxon>
        <taxon>Bacteroidota</taxon>
        <taxon>Cytophagia</taxon>
        <taxon>Cytophagales</taxon>
        <taxon>Cytophagaceae</taxon>
        <taxon>Siphonobacter</taxon>
    </lineage>
</organism>
<keyword evidence="5" id="KW-1185">Reference proteome</keyword>
<dbReference type="InterPro" id="IPR001789">
    <property type="entry name" value="Sig_transdc_resp-reg_receiver"/>
</dbReference>
<dbReference type="Pfam" id="PF04397">
    <property type="entry name" value="LytTR"/>
    <property type="match status" value="1"/>
</dbReference>
<dbReference type="InterPro" id="IPR007492">
    <property type="entry name" value="LytTR_DNA-bd_dom"/>
</dbReference>
<dbReference type="Gene3D" id="3.40.50.2300">
    <property type="match status" value="1"/>
</dbReference>
<feature type="modified residue" description="4-aspartylphosphate" evidence="1">
    <location>
        <position position="55"/>
    </location>
</feature>
<dbReference type="SUPFAM" id="SSF52172">
    <property type="entry name" value="CheY-like"/>
    <property type="match status" value="1"/>
</dbReference>
<proteinExistence type="predicted"/>
<dbReference type="EMBL" id="FNGS01000009">
    <property type="protein sequence ID" value="SDM79895.1"/>
    <property type="molecule type" value="Genomic_DNA"/>
</dbReference>
<dbReference type="PANTHER" id="PTHR37299">
    <property type="entry name" value="TRANSCRIPTIONAL REGULATOR-RELATED"/>
    <property type="match status" value="1"/>
</dbReference>
<protein>
    <submittedName>
        <fullName evidence="4">Two component transcriptional regulator, LytTR family</fullName>
    </submittedName>
</protein>
<accession>A0A1G9W798</accession>
<gene>
    <name evidence="4" type="ORF">SAMN04488090_4262</name>
</gene>
<dbReference type="GO" id="GO:0000156">
    <property type="term" value="F:phosphorelay response regulator activity"/>
    <property type="evidence" value="ECO:0007669"/>
    <property type="project" value="InterPro"/>
</dbReference>
<dbReference type="Gene3D" id="2.40.50.1020">
    <property type="entry name" value="LytTr DNA-binding domain"/>
    <property type="match status" value="1"/>
</dbReference>
<dbReference type="PROSITE" id="PS50110">
    <property type="entry name" value="RESPONSE_REGULATORY"/>
    <property type="match status" value="1"/>
</dbReference>
<keyword evidence="1" id="KW-0597">Phosphoprotein</keyword>
<dbReference type="AlphaFoldDB" id="A0A1G9W798"/>
<evidence type="ECO:0000313" key="4">
    <source>
        <dbReference type="EMBL" id="SDM79895.1"/>
    </source>
</evidence>
<dbReference type="Pfam" id="PF00072">
    <property type="entry name" value="Response_reg"/>
    <property type="match status" value="1"/>
</dbReference>
<evidence type="ECO:0000313" key="5">
    <source>
        <dbReference type="Proteomes" id="UP000198901"/>
    </source>
</evidence>
<dbReference type="SMART" id="SM00850">
    <property type="entry name" value="LytTR"/>
    <property type="match status" value="1"/>
</dbReference>